<feature type="chain" id="PRO_5043856456" evidence="2">
    <location>
        <begin position="18"/>
        <end position="202"/>
    </location>
</feature>
<dbReference type="AlphaFoldDB" id="A0AAW2ZLY3"/>
<reference evidence="3 4" key="1">
    <citation type="submission" date="2024-03" db="EMBL/GenBank/DDBJ databases">
        <title>The Acrasis kona genome and developmental transcriptomes reveal deep origins of eukaryotic multicellular pathways.</title>
        <authorList>
            <person name="Sheikh S."/>
            <person name="Fu C.-J."/>
            <person name="Brown M.W."/>
            <person name="Baldauf S.L."/>
        </authorList>
    </citation>
    <scope>NUCLEOTIDE SEQUENCE [LARGE SCALE GENOMIC DNA]</scope>
    <source>
        <strain evidence="3 4">ATCC MYA-3509</strain>
    </source>
</reference>
<comment type="caution">
    <text evidence="3">The sequence shown here is derived from an EMBL/GenBank/DDBJ whole genome shotgun (WGS) entry which is preliminary data.</text>
</comment>
<evidence type="ECO:0000256" key="2">
    <source>
        <dbReference type="SAM" id="SignalP"/>
    </source>
</evidence>
<dbReference type="PANTHER" id="PTHR36768:SF1">
    <property type="entry name" value="ATP-DEPENDENT HELICASE_DEOXYRIBONUCLEASE SUBUNIT B"/>
    <property type="match status" value="1"/>
</dbReference>
<keyword evidence="2" id="KW-0732">Signal</keyword>
<name>A0AAW2ZLY3_9EUKA</name>
<dbReference type="PANTHER" id="PTHR36768">
    <property type="entry name" value="ATP-DEPENDENT HELICASE/DEOXYRIBONUCLEASE SUBUNIT B"/>
    <property type="match status" value="1"/>
</dbReference>
<dbReference type="EMBL" id="JAOPGA020001662">
    <property type="protein sequence ID" value="KAL0490302.1"/>
    <property type="molecule type" value="Genomic_DNA"/>
</dbReference>
<keyword evidence="1" id="KW-0812">Transmembrane</keyword>
<evidence type="ECO:0000313" key="4">
    <source>
        <dbReference type="Proteomes" id="UP001431209"/>
    </source>
</evidence>
<keyword evidence="1" id="KW-1133">Transmembrane helix</keyword>
<proteinExistence type="predicted"/>
<accession>A0AAW2ZLY3</accession>
<feature type="signal peptide" evidence="2">
    <location>
        <begin position="1"/>
        <end position="17"/>
    </location>
</feature>
<evidence type="ECO:0000256" key="1">
    <source>
        <dbReference type="SAM" id="Phobius"/>
    </source>
</evidence>
<sequence length="202" mass="23578">MSHTVLFVLCLITICGCNRLGDVVPMLKRVQYDGKRTEWSDIDFSQTPRFGIKKTTTIKGAKDLLKIFNDGKYIESETDVKVSFSFHHPQFITPWITLFSEKTNGYKPVQHYLTEIDFTFIYTGDTITEVKYHTHYTDDEQLENNKATERHAPSHITINYHWHEEYEKDAFTSLTFLYVISLSCAVYIMYSIIIEASKSVQY</sequence>
<gene>
    <name evidence="3" type="ORF">AKO1_009453</name>
</gene>
<keyword evidence="4" id="KW-1185">Reference proteome</keyword>
<protein>
    <submittedName>
        <fullName evidence="3">DNA mismatch repair protein MutL</fullName>
    </submittedName>
</protein>
<dbReference type="Proteomes" id="UP001431209">
    <property type="component" value="Unassembled WGS sequence"/>
</dbReference>
<feature type="transmembrane region" description="Helical" evidence="1">
    <location>
        <begin position="176"/>
        <end position="194"/>
    </location>
</feature>
<keyword evidence="1" id="KW-0472">Membrane</keyword>
<evidence type="ECO:0000313" key="3">
    <source>
        <dbReference type="EMBL" id="KAL0490302.1"/>
    </source>
</evidence>
<organism evidence="3 4">
    <name type="scientific">Acrasis kona</name>
    <dbReference type="NCBI Taxonomy" id="1008807"/>
    <lineage>
        <taxon>Eukaryota</taxon>
        <taxon>Discoba</taxon>
        <taxon>Heterolobosea</taxon>
        <taxon>Tetramitia</taxon>
        <taxon>Eutetramitia</taxon>
        <taxon>Acrasidae</taxon>
        <taxon>Acrasis</taxon>
    </lineage>
</organism>